<evidence type="ECO:0000313" key="1">
    <source>
        <dbReference type="EMBL" id="KYC53893.1"/>
    </source>
</evidence>
<organism evidence="1 2">
    <name type="scientific">Candidatus Methanofastidiosum methylothiophilum</name>
    <dbReference type="NCBI Taxonomy" id="1705564"/>
    <lineage>
        <taxon>Archaea</taxon>
        <taxon>Methanobacteriati</taxon>
        <taxon>Methanobacteriota</taxon>
        <taxon>Stenosarchaea group</taxon>
        <taxon>Candidatus Methanofastidiosia</taxon>
        <taxon>Candidatus Methanofastidiosales</taxon>
        <taxon>Candidatus Methanofastidiosaceae</taxon>
        <taxon>Candidatus Methanofastidiosum</taxon>
    </lineage>
</organism>
<proteinExistence type="predicted"/>
<gene>
    <name evidence="1" type="ORF">AMQ22_00093</name>
</gene>
<protein>
    <submittedName>
        <fullName evidence="1">Uncharacterized protein</fullName>
    </submittedName>
</protein>
<evidence type="ECO:0000313" key="2">
    <source>
        <dbReference type="Proteomes" id="UP000075398"/>
    </source>
</evidence>
<accession>A0A150J9F1</accession>
<dbReference type="Proteomes" id="UP000075398">
    <property type="component" value="Unassembled WGS sequence"/>
</dbReference>
<comment type="caution">
    <text evidence="1">The sequence shown here is derived from an EMBL/GenBank/DDBJ whole genome shotgun (WGS) entry which is preliminary data.</text>
</comment>
<reference evidence="1 2" key="1">
    <citation type="journal article" date="2016" name="ISME J.">
        <title>Chasing the elusive Euryarchaeota class WSA2: genomes reveal a uniquely fastidious methyl-reducing methanogen.</title>
        <authorList>
            <person name="Nobu M.K."/>
            <person name="Narihiro T."/>
            <person name="Kuroda K."/>
            <person name="Mei R."/>
            <person name="Liu W.T."/>
        </authorList>
    </citation>
    <scope>NUCLEOTIDE SEQUENCE [LARGE SCALE GENOMIC DNA]</scope>
    <source>
        <strain evidence="1">U1lsi0528_Bin055</strain>
    </source>
</reference>
<name>A0A150J9F1_9EURY</name>
<dbReference type="EMBL" id="LNGC01000001">
    <property type="protein sequence ID" value="KYC53893.1"/>
    <property type="molecule type" value="Genomic_DNA"/>
</dbReference>
<sequence>MPNWFIYDYSTKELLYNGVCKKGESIDLKANGIQVEKGKKYIIKLIEVVEI</sequence>
<dbReference type="AlphaFoldDB" id="A0A150J9F1"/>